<dbReference type="Proteomes" id="UP001500642">
    <property type="component" value="Unassembled WGS sequence"/>
</dbReference>
<dbReference type="PANTHER" id="PTHR43734">
    <property type="entry name" value="PHYTOENE DESATURASE"/>
    <property type="match status" value="1"/>
</dbReference>
<keyword evidence="8" id="KW-1185">Reference proteome</keyword>
<evidence type="ECO:0000259" key="6">
    <source>
        <dbReference type="Pfam" id="PF01593"/>
    </source>
</evidence>
<organism evidence="7 8">
    <name type="scientific">Brevibacterium pityocampae</name>
    <dbReference type="NCBI Taxonomy" id="506594"/>
    <lineage>
        <taxon>Bacteria</taxon>
        <taxon>Bacillati</taxon>
        <taxon>Actinomycetota</taxon>
        <taxon>Actinomycetes</taxon>
        <taxon>Micrococcales</taxon>
        <taxon>Brevibacteriaceae</taxon>
        <taxon>Brevibacterium</taxon>
    </lineage>
</organism>
<evidence type="ECO:0000256" key="4">
    <source>
        <dbReference type="RuleBase" id="RU362075"/>
    </source>
</evidence>
<reference evidence="8" key="1">
    <citation type="journal article" date="2019" name="Int. J. Syst. Evol. Microbiol.">
        <title>The Global Catalogue of Microorganisms (GCM) 10K type strain sequencing project: providing services to taxonomists for standard genome sequencing and annotation.</title>
        <authorList>
            <consortium name="The Broad Institute Genomics Platform"/>
            <consortium name="The Broad Institute Genome Sequencing Center for Infectious Disease"/>
            <person name="Wu L."/>
            <person name="Ma J."/>
        </authorList>
    </citation>
    <scope>NUCLEOTIDE SEQUENCE [LARGE SCALE GENOMIC DNA]</scope>
    <source>
        <strain evidence="8">JCM 17808</strain>
    </source>
</reference>
<proteinExistence type="inferred from homology"/>
<dbReference type="Gene3D" id="3.50.50.60">
    <property type="entry name" value="FAD/NAD(P)-binding domain"/>
    <property type="match status" value="2"/>
</dbReference>
<comment type="pathway">
    <text evidence="1 4">Carotenoid biosynthesis.</text>
</comment>
<dbReference type="SUPFAM" id="SSF51905">
    <property type="entry name" value="FAD/NAD(P)-binding domain"/>
    <property type="match status" value="1"/>
</dbReference>
<dbReference type="InterPro" id="IPR002937">
    <property type="entry name" value="Amino_oxidase"/>
</dbReference>
<sequence length="543" mass="58675">MTRTAQSSAAQSSTASPSTARTEVPRTVVIGAGIAGLATAALLARDGHAVTVLERNSWLGGRAGIHRESSFTFDTGPSWYLMPEVFDHFFRLCGTSSAEQLDLVPLDPGYRVFAEDGLTVDVPYGRDRVRELFESLEPGSGERLDTYLDSASDAYDLALRHFLYSTFRSPAALADPAILTRLGPLAGMLTGSLADRIDATVTHPLLRQILGYPAVFLAMYPERAPGIYHLMSRLDLIDGVQYPRGGMHTIIDAIERQARAAGVEIRTGAEVVALPAAPAGRRGTITEVVARTESGLEVFECDHVVAACDLHHLETRLLDPAYRTAGKQTWAHRDPGMGGAILMLGVDRRLDRLAHHNLFFTADWDANFAAVFGEERSLPDPASVYVCAPSRTDPGVAPDGCENLFVLVPCPADPSLRAGQPAFEAYCDRIIEQIARWSGEADFAENLDEHILVRRTLGPGDYVDDFHAWQGTVLGPANTLAQSVFLRGGPRRPAGLRASRLDNLLYAGAFTAPGVGLPMCLISAENVVKELRGDTSGGWLESL</sequence>
<dbReference type="InterPro" id="IPR014105">
    <property type="entry name" value="Carotenoid/retinoid_OxRdtase"/>
</dbReference>
<name>A0ABP8J8U5_9MICO</name>
<evidence type="ECO:0000256" key="5">
    <source>
        <dbReference type="SAM" id="MobiDB-lite"/>
    </source>
</evidence>
<keyword evidence="3 4" id="KW-0560">Oxidoreductase</keyword>
<accession>A0ABP8J8U5</accession>
<comment type="caution">
    <text evidence="7">The sequence shown here is derived from an EMBL/GenBank/DDBJ whole genome shotgun (WGS) entry which is preliminary data.</text>
</comment>
<protein>
    <submittedName>
        <fullName evidence="7">Phytoene desaturase family protein</fullName>
    </submittedName>
</protein>
<dbReference type="RefSeq" id="WP_345030495.1">
    <property type="nucleotide sequence ID" value="NZ_BAABGL010000004.1"/>
</dbReference>
<dbReference type="Pfam" id="PF01593">
    <property type="entry name" value="Amino_oxidase"/>
    <property type="match status" value="1"/>
</dbReference>
<dbReference type="EMBL" id="BAABGL010000004">
    <property type="protein sequence ID" value="GAA4387004.1"/>
    <property type="molecule type" value="Genomic_DNA"/>
</dbReference>
<dbReference type="PANTHER" id="PTHR43734:SF1">
    <property type="entry name" value="PHYTOENE DESATURASE"/>
    <property type="match status" value="1"/>
</dbReference>
<evidence type="ECO:0000313" key="7">
    <source>
        <dbReference type="EMBL" id="GAA4387004.1"/>
    </source>
</evidence>
<feature type="region of interest" description="Disordered" evidence="5">
    <location>
        <begin position="1"/>
        <end position="22"/>
    </location>
</feature>
<evidence type="ECO:0000313" key="8">
    <source>
        <dbReference type="Proteomes" id="UP001500642"/>
    </source>
</evidence>
<gene>
    <name evidence="7" type="primary">crtI</name>
    <name evidence="7" type="ORF">GCM10023167_10510</name>
</gene>
<feature type="domain" description="Amine oxidase" evidence="6">
    <location>
        <begin position="34"/>
        <end position="530"/>
    </location>
</feature>
<comment type="similarity">
    <text evidence="4">Belongs to the carotenoid/retinoid oxidoreductase family.</text>
</comment>
<evidence type="ECO:0000256" key="1">
    <source>
        <dbReference type="ARBA" id="ARBA00004829"/>
    </source>
</evidence>
<evidence type="ECO:0000256" key="2">
    <source>
        <dbReference type="ARBA" id="ARBA00022746"/>
    </source>
</evidence>
<evidence type="ECO:0000256" key="3">
    <source>
        <dbReference type="ARBA" id="ARBA00023002"/>
    </source>
</evidence>
<keyword evidence="2 4" id="KW-0125">Carotenoid biosynthesis</keyword>
<dbReference type="InterPro" id="IPR036188">
    <property type="entry name" value="FAD/NAD-bd_sf"/>
</dbReference>
<dbReference type="NCBIfam" id="TIGR02734">
    <property type="entry name" value="crtI_fam"/>
    <property type="match status" value="1"/>
</dbReference>